<evidence type="ECO:0000313" key="2">
    <source>
        <dbReference type="EMBL" id="MBP2039360.1"/>
    </source>
</evidence>
<dbReference type="InterPro" id="IPR057170">
    <property type="entry name" value="DUF7848"/>
</dbReference>
<evidence type="ECO:0000259" key="1">
    <source>
        <dbReference type="Pfam" id="PF25232"/>
    </source>
</evidence>
<feature type="domain" description="DUF7848" evidence="1">
    <location>
        <begin position="3"/>
        <end position="66"/>
    </location>
</feature>
<evidence type="ECO:0000313" key="3">
    <source>
        <dbReference type="Proteomes" id="UP001519310"/>
    </source>
</evidence>
<keyword evidence="3" id="KW-1185">Reference proteome</keyword>
<sequence>MTAWLLTPDRTGSEAIYEVECTSCHAGSGPADDDDGPAMWALQHARATRHTGYRRIVTDFQRALTAE</sequence>
<proteinExistence type="predicted"/>
<gene>
    <name evidence="2" type="ORF">J2Z77_005186</name>
</gene>
<dbReference type="RefSeq" id="WP_189964582.1">
    <property type="nucleotide sequence ID" value="NZ_BMVL01000001.1"/>
</dbReference>
<comment type="caution">
    <text evidence="2">The sequence shown here is derived from an EMBL/GenBank/DDBJ whole genome shotgun (WGS) entry which is preliminary data.</text>
</comment>
<accession>A0ABS4LBG3</accession>
<dbReference type="Proteomes" id="UP001519310">
    <property type="component" value="Unassembled WGS sequence"/>
</dbReference>
<name>A0ABS4LBG3_STRAV</name>
<dbReference type="Pfam" id="PF25232">
    <property type="entry name" value="DUF7848"/>
    <property type="match status" value="1"/>
</dbReference>
<organism evidence="2 3">
    <name type="scientific">Streptomyces avidinii</name>
    <dbReference type="NCBI Taxonomy" id="1895"/>
    <lineage>
        <taxon>Bacteria</taxon>
        <taxon>Bacillati</taxon>
        <taxon>Actinomycetota</taxon>
        <taxon>Actinomycetes</taxon>
        <taxon>Kitasatosporales</taxon>
        <taxon>Streptomycetaceae</taxon>
        <taxon>Streptomyces</taxon>
    </lineage>
</organism>
<reference evidence="2 3" key="1">
    <citation type="submission" date="2021-03" db="EMBL/GenBank/DDBJ databases">
        <title>Genomic Encyclopedia of Type Strains, Phase IV (KMG-IV): sequencing the most valuable type-strain genomes for metagenomic binning, comparative biology and taxonomic classification.</title>
        <authorList>
            <person name="Goeker M."/>
        </authorList>
    </citation>
    <scope>NUCLEOTIDE SEQUENCE [LARGE SCALE GENOMIC DNA]</scope>
    <source>
        <strain evidence="2 3">DSM 40526</strain>
    </source>
</reference>
<dbReference type="EMBL" id="JAGGLQ010000011">
    <property type="protein sequence ID" value="MBP2039360.1"/>
    <property type="molecule type" value="Genomic_DNA"/>
</dbReference>
<protein>
    <submittedName>
        <fullName evidence="2">Cytochrome c2</fullName>
    </submittedName>
</protein>